<accession>A0ABR0W1Y5</accession>
<evidence type="ECO:0000259" key="6">
    <source>
        <dbReference type="Pfam" id="PF00462"/>
    </source>
</evidence>
<dbReference type="InterPro" id="IPR002109">
    <property type="entry name" value="Glutaredoxin"/>
</dbReference>
<comment type="caution">
    <text evidence="7">The sequence shown here is derived from an EMBL/GenBank/DDBJ whole genome shotgun (WGS) entry which is preliminary data.</text>
</comment>
<comment type="similarity">
    <text evidence="2">Belongs to the glutaredoxin family. CC-type subfamily.</text>
</comment>
<dbReference type="SUPFAM" id="SSF52833">
    <property type="entry name" value="Thioredoxin-like"/>
    <property type="match status" value="1"/>
</dbReference>
<feature type="domain" description="Glutaredoxin" evidence="6">
    <location>
        <begin position="14"/>
        <end position="53"/>
    </location>
</feature>
<keyword evidence="8" id="KW-1185">Reference proteome</keyword>
<evidence type="ECO:0000256" key="2">
    <source>
        <dbReference type="ARBA" id="ARBA00007568"/>
    </source>
</evidence>
<dbReference type="Pfam" id="PF00462">
    <property type="entry name" value="Glutaredoxin"/>
    <property type="match status" value="1"/>
</dbReference>
<dbReference type="Gene3D" id="3.40.30.10">
    <property type="entry name" value="Glutaredoxin"/>
    <property type="match status" value="1"/>
</dbReference>
<evidence type="ECO:0000256" key="4">
    <source>
        <dbReference type="ARBA" id="ARBA00023284"/>
    </source>
</evidence>
<evidence type="ECO:0000313" key="7">
    <source>
        <dbReference type="EMBL" id="KAK6141322.1"/>
    </source>
</evidence>
<comment type="subcellular location">
    <subcellularLocation>
        <location evidence="1">Cytoplasm</location>
    </subcellularLocation>
</comment>
<dbReference type="InterPro" id="IPR011905">
    <property type="entry name" value="GlrX-like_pln_2"/>
</dbReference>
<protein>
    <recommendedName>
        <fullName evidence="6">Glutaredoxin domain-containing protein</fullName>
    </recommendedName>
</protein>
<evidence type="ECO:0000256" key="1">
    <source>
        <dbReference type="ARBA" id="ARBA00004496"/>
    </source>
</evidence>
<name>A0ABR0W1Y5_REHGL</name>
<evidence type="ECO:0000313" key="8">
    <source>
        <dbReference type="Proteomes" id="UP001318860"/>
    </source>
</evidence>
<organism evidence="7 8">
    <name type="scientific">Rehmannia glutinosa</name>
    <name type="common">Chinese foxglove</name>
    <dbReference type="NCBI Taxonomy" id="99300"/>
    <lineage>
        <taxon>Eukaryota</taxon>
        <taxon>Viridiplantae</taxon>
        <taxon>Streptophyta</taxon>
        <taxon>Embryophyta</taxon>
        <taxon>Tracheophyta</taxon>
        <taxon>Spermatophyta</taxon>
        <taxon>Magnoliopsida</taxon>
        <taxon>eudicotyledons</taxon>
        <taxon>Gunneridae</taxon>
        <taxon>Pentapetalae</taxon>
        <taxon>asterids</taxon>
        <taxon>lamiids</taxon>
        <taxon>Lamiales</taxon>
        <taxon>Orobanchaceae</taxon>
        <taxon>Rehmannieae</taxon>
        <taxon>Rehmannia</taxon>
    </lineage>
</organism>
<dbReference type="InterPro" id="IPR036249">
    <property type="entry name" value="Thioredoxin-like_sf"/>
</dbReference>
<dbReference type="EMBL" id="JABTTQ020000153">
    <property type="protein sequence ID" value="KAK6141322.1"/>
    <property type="molecule type" value="Genomic_DNA"/>
</dbReference>
<reference evidence="7 8" key="1">
    <citation type="journal article" date="2021" name="Comput. Struct. Biotechnol. J.">
        <title>De novo genome assembly of the potent medicinal plant Rehmannia glutinosa using nanopore technology.</title>
        <authorList>
            <person name="Ma L."/>
            <person name="Dong C."/>
            <person name="Song C."/>
            <person name="Wang X."/>
            <person name="Zheng X."/>
            <person name="Niu Y."/>
            <person name="Chen S."/>
            <person name="Feng W."/>
        </authorList>
    </citation>
    <scope>NUCLEOTIDE SEQUENCE [LARGE SCALE GENOMIC DNA]</scope>
    <source>
        <strain evidence="7">DH-2019</strain>
    </source>
</reference>
<evidence type="ECO:0000256" key="3">
    <source>
        <dbReference type="ARBA" id="ARBA00022490"/>
    </source>
</evidence>
<evidence type="ECO:0000256" key="5">
    <source>
        <dbReference type="SAM" id="MobiDB-lite"/>
    </source>
</evidence>
<proteinExistence type="inferred from homology"/>
<sequence>MDAAMKRMTADKSVVIFGKSTCCMSHTIKTLICSFGANPTIYELDEMPNGQQLERALVGALGAAELRRQHSSLSHGPGRGSLCTGSFEGPTCDGGPRSDD</sequence>
<gene>
    <name evidence="7" type="ORF">DH2020_024958</name>
</gene>
<keyword evidence="4" id="KW-0676">Redox-active center</keyword>
<keyword evidence="3" id="KW-0963">Cytoplasm</keyword>
<dbReference type="PANTHER" id="PTHR10168">
    <property type="entry name" value="GLUTAREDOXIN"/>
    <property type="match status" value="1"/>
</dbReference>
<dbReference type="Proteomes" id="UP001318860">
    <property type="component" value="Unassembled WGS sequence"/>
</dbReference>
<feature type="region of interest" description="Disordered" evidence="5">
    <location>
        <begin position="69"/>
        <end position="100"/>
    </location>
</feature>